<dbReference type="AlphaFoldDB" id="A0A0A2VHB7"/>
<accession>A0A0A2VHB7</accession>
<dbReference type="RefSeq" id="WP_036779091.1">
    <property type="nucleotide sequence ID" value="NZ_AVBG01000001.1"/>
</dbReference>
<organism evidence="1 2">
    <name type="scientific">Pontibacillus chungwhensis BH030062</name>
    <dbReference type="NCBI Taxonomy" id="1385513"/>
    <lineage>
        <taxon>Bacteria</taxon>
        <taxon>Bacillati</taxon>
        <taxon>Bacillota</taxon>
        <taxon>Bacilli</taxon>
        <taxon>Bacillales</taxon>
        <taxon>Bacillaceae</taxon>
        <taxon>Pontibacillus</taxon>
    </lineage>
</organism>
<dbReference type="EMBL" id="AVBG01000001">
    <property type="protein sequence ID" value="KGP93015.1"/>
    <property type="molecule type" value="Genomic_DNA"/>
</dbReference>
<dbReference type="STRING" id="1385513.N780_11835"/>
<dbReference type="SUPFAM" id="SSF52540">
    <property type="entry name" value="P-loop containing nucleoside triphosphate hydrolases"/>
    <property type="match status" value="2"/>
</dbReference>
<evidence type="ECO:0008006" key="3">
    <source>
        <dbReference type="Google" id="ProtNLM"/>
    </source>
</evidence>
<evidence type="ECO:0000313" key="1">
    <source>
        <dbReference type="EMBL" id="KGP93015.1"/>
    </source>
</evidence>
<name>A0A0A2VHB7_9BACI</name>
<keyword evidence="2" id="KW-1185">Reference proteome</keyword>
<dbReference type="InterPro" id="IPR027417">
    <property type="entry name" value="P-loop_NTPase"/>
</dbReference>
<dbReference type="Proteomes" id="UP000030153">
    <property type="component" value="Unassembled WGS sequence"/>
</dbReference>
<dbReference type="OrthoDB" id="9781752at2"/>
<dbReference type="eggNOG" id="COG0552">
    <property type="taxonomic scope" value="Bacteria"/>
</dbReference>
<proteinExistence type="predicted"/>
<protein>
    <recommendedName>
        <fullName evidence="3">Nucleotide kinase</fullName>
    </recommendedName>
</protein>
<comment type="caution">
    <text evidence="1">The sequence shown here is derived from an EMBL/GenBank/DDBJ whole genome shotgun (WGS) entry which is preliminary data.</text>
</comment>
<gene>
    <name evidence="1" type="ORF">N780_11835</name>
</gene>
<dbReference type="Gene3D" id="3.40.50.300">
    <property type="entry name" value="P-loop containing nucleotide triphosphate hydrolases"/>
    <property type="match status" value="1"/>
</dbReference>
<reference evidence="1 2" key="1">
    <citation type="submission" date="2013-08" db="EMBL/GenBank/DDBJ databases">
        <title>Genome of Pontibacillus chungwhensis.</title>
        <authorList>
            <person name="Wang Q."/>
            <person name="Wang G."/>
        </authorList>
    </citation>
    <scope>NUCLEOTIDE SEQUENCE [LARGE SCALE GENOMIC DNA]</scope>
    <source>
        <strain evidence="1 2">BH030062</strain>
    </source>
</reference>
<evidence type="ECO:0000313" key="2">
    <source>
        <dbReference type="Proteomes" id="UP000030153"/>
    </source>
</evidence>
<sequence length="360" mass="41073">MSQNCYHYYVAGNTAEGYYRLTESMLNGLDKCYILTGGPGTGKSTFIKSVAEELKGSEHFLEYLHSPSEPGSLDGLIIRNRRMALIDEQLIRHLKNDKIPGAHFIHLSEGLDPVRLTEQKNAVVQLSNQLDHLYGLSYQTFKDSLRAHDDLEDIYISSMNFNEANKLTDELIQLFYGSEDQFKAPRIEHRFLGAATPEGAKDFIQQLTSDINKRYFIKGRAGSGKSTMLKKIAEAGAEKGYNVEVYHCGFDPNSLDMIILRELSIAIFDSTAPHEYFPDRENDEIVDVYKRCIESGTDETYASEIADTTKRYKDKMKDAISLLKDARNVRDQLKTIYSSAMDYTIVDQKREEWINDTLRH</sequence>